<organism evidence="2 3">
    <name type="scientific">Streptomyces aureus</name>
    <dbReference type="NCBI Taxonomy" id="193461"/>
    <lineage>
        <taxon>Bacteria</taxon>
        <taxon>Bacillati</taxon>
        <taxon>Actinomycetota</taxon>
        <taxon>Actinomycetes</taxon>
        <taxon>Kitasatosporales</taxon>
        <taxon>Streptomycetaceae</taxon>
        <taxon>Streptomyces</taxon>
    </lineage>
</organism>
<dbReference type="SUPFAM" id="SSF89796">
    <property type="entry name" value="CoA-transferase family III (CaiB/BaiF)"/>
    <property type="match status" value="1"/>
</dbReference>
<dbReference type="InterPro" id="IPR003673">
    <property type="entry name" value="CoA-Trfase_fam_III"/>
</dbReference>
<dbReference type="RefSeq" id="WP_372566118.1">
    <property type="nucleotide sequence ID" value="NZ_JBGOSP010000032.1"/>
</dbReference>
<dbReference type="Gene3D" id="3.40.50.10540">
    <property type="entry name" value="Crotonobetainyl-coa:carnitine coa-transferase, domain 1"/>
    <property type="match status" value="1"/>
</dbReference>
<proteinExistence type="predicted"/>
<name>A0ABV4SUE4_9ACTN</name>
<dbReference type="Gene3D" id="3.30.1540.10">
    <property type="entry name" value="formyl-coa transferase, domain 3"/>
    <property type="match status" value="1"/>
</dbReference>
<sequence length="391" mass="42066">MDGIKVVDLTQIASGPYATSMLGDFGADVVKIEPPSGDPLRRIDNTFGPGESAYAYSVNRSKRAIALDLKTAAGFDVLERMLEDADVLAVSMRPSAAAKLGIDYASLAERHPRLVYCSITGYGESGPLAGRPGMDLIAQARGGVMGTTGEPGRTPVKVGPAVGDFLCSYLAMNAILLGLRVRDRDGTGQQVSVNLLDGQVSLLANLSVAYHRTGVPFRPMGGAQTNIVPYQVFATADGWMVVACLTEKFWVNLCHALGRGDLLADPRYATNADRVRNRNDLVPELERIFAARPAAHWVPLLDASDVPCSPVNRLEEVFEDSQVVNNDMRLVLDHPVHGEIVTVNNPIHLSRTPARPWGYPPAVGEHSDEVLTELGYDAEAIRVLREAGAVT</sequence>
<accession>A0ABV4SUE4</accession>
<gene>
    <name evidence="2" type="ORF">ACEG43_38715</name>
</gene>
<dbReference type="InterPro" id="IPR044855">
    <property type="entry name" value="CoA-Trfase_III_dom3_sf"/>
</dbReference>
<evidence type="ECO:0000256" key="1">
    <source>
        <dbReference type="ARBA" id="ARBA00022679"/>
    </source>
</evidence>
<evidence type="ECO:0000313" key="2">
    <source>
        <dbReference type="EMBL" id="MFA3842062.1"/>
    </source>
</evidence>
<dbReference type="Pfam" id="PF02515">
    <property type="entry name" value="CoA_transf_3"/>
    <property type="match status" value="1"/>
</dbReference>
<evidence type="ECO:0000313" key="3">
    <source>
        <dbReference type="Proteomes" id="UP001571476"/>
    </source>
</evidence>
<keyword evidence="3" id="KW-1185">Reference proteome</keyword>
<dbReference type="EMBL" id="JBGOSP010000032">
    <property type="protein sequence ID" value="MFA3842062.1"/>
    <property type="molecule type" value="Genomic_DNA"/>
</dbReference>
<dbReference type="PANTHER" id="PTHR48207">
    <property type="entry name" value="SUCCINATE--HYDROXYMETHYLGLUTARATE COA-TRANSFERASE"/>
    <property type="match status" value="1"/>
</dbReference>
<dbReference type="Proteomes" id="UP001571476">
    <property type="component" value="Unassembled WGS sequence"/>
</dbReference>
<protein>
    <submittedName>
        <fullName evidence="2">CaiB/BaiF CoA transferase family protein</fullName>
    </submittedName>
</protein>
<dbReference type="PANTHER" id="PTHR48207:SF3">
    <property type="entry name" value="SUCCINATE--HYDROXYMETHYLGLUTARATE COA-TRANSFERASE"/>
    <property type="match status" value="1"/>
</dbReference>
<dbReference type="InterPro" id="IPR023606">
    <property type="entry name" value="CoA-Trfase_III_dom_1_sf"/>
</dbReference>
<dbReference type="InterPro" id="IPR050483">
    <property type="entry name" value="CoA-transferase_III_domain"/>
</dbReference>
<keyword evidence="1 2" id="KW-0808">Transferase</keyword>
<comment type="caution">
    <text evidence="2">The sequence shown here is derived from an EMBL/GenBank/DDBJ whole genome shotgun (WGS) entry which is preliminary data.</text>
</comment>
<reference evidence="2 3" key="1">
    <citation type="submission" date="2024-08" db="EMBL/GenBank/DDBJ databases">
        <title>Genome sequence of Streptomyces aureus CACIA-1.46HGO.</title>
        <authorList>
            <person name="Evangelista-Martinez Z."/>
        </authorList>
    </citation>
    <scope>NUCLEOTIDE SEQUENCE [LARGE SCALE GENOMIC DNA]</scope>
    <source>
        <strain evidence="2 3">CACIA-1.46HGO</strain>
    </source>
</reference>
<dbReference type="GO" id="GO:0016740">
    <property type="term" value="F:transferase activity"/>
    <property type="evidence" value="ECO:0007669"/>
    <property type="project" value="UniProtKB-KW"/>
</dbReference>